<protein>
    <submittedName>
        <fullName evidence="1">Uncharacterized protein</fullName>
    </submittedName>
</protein>
<reference evidence="1" key="1">
    <citation type="journal article" date="2023" name="Mol. Phylogenet. Evol.">
        <title>Genome-scale phylogeny and comparative genomics of the fungal order Sordariales.</title>
        <authorList>
            <person name="Hensen N."/>
            <person name="Bonometti L."/>
            <person name="Westerberg I."/>
            <person name="Brannstrom I.O."/>
            <person name="Guillou S."/>
            <person name="Cros-Aarteil S."/>
            <person name="Calhoun S."/>
            <person name="Haridas S."/>
            <person name="Kuo A."/>
            <person name="Mondo S."/>
            <person name="Pangilinan J."/>
            <person name="Riley R."/>
            <person name="LaButti K."/>
            <person name="Andreopoulos B."/>
            <person name="Lipzen A."/>
            <person name="Chen C."/>
            <person name="Yan M."/>
            <person name="Daum C."/>
            <person name="Ng V."/>
            <person name="Clum A."/>
            <person name="Steindorff A."/>
            <person name="Ohm R.A."/>
            <person name="Martin F."/>
            <person name="Silar P."/>
            <person name="Natvig D.O."/>
            <person name="Lalanne C."/>
            <person name="Gautier V."/>
            <person name="Ament-Velasquez S.L."/>
            <person name="Kruys A."/>
            <person name="Hutchinson M.I."/>
            <person name="Powell A.J."/>
            <person name="Barry K."/>
            <person name="Miller A.N."/>
            <person name="Grigoriev I.V."/>
            <person name="Debuchy R."/>
            <person name="Gladieux P."/>
            <person name="Hiltunen Thoren M."/>
            <person name="Johannesson H."/>
        </authorList>
    </citation>
    <scope>NUCLEOTIDE SEQUENCE</scope>
    <source>
        <strain evidence="1">PSN309</strain>
    </source>
</reference>
<sequence length="164" mass="17578">MSGFPKLVPAFTARIAIHPPTFIAPTLRHVPFIPEVGTIVSEPSYPIQLNASILHGADFITTDPDGKHVRLEVQSLAKDKTTDGLIRFNYKGTVSLEGAAGKVLKGEPGAATTPFGEAFIHPVFQTGTRELAALQDKTFVGSGHFVLDEGEPVIVEYKISEVVA</sequence>
<dbReference type="Proteomes" id="UP001302126">
    <property type="component" value="Unassembled WGS sequence"/>
</dbReference>
<accession>A0AAN7AHJ4</accession>
<dbReference type="AlphaFoldDB" id="A0AAN7AHJ4"/>
<evidence type="ECO:0000313" key="1">
    <source>
        <dbReference type="EMBL" id="KAK4185965.1"/>
    </source>
</evidence>
<dbReference type="Pfam" id="PF11578">
    <property type="entry name" value="DUF3237"/>
    <property type="match status" value="1"/>
</dbReference>
<proteinExistence type="predicted"/>
<comment type="caution">
    <text evidence="1">The sequence shown here is derived from an EMBL/GenBank/DDBJ whole genome shotgun (WGS) entry which is preliminary data.</text>
</comment>
<evidence type="ECO:0000313" key="2">
    <source>
        <dbReference type="Proteomes" id="UP001302126"/>
    </source>
</evidence>
<name>A0AAN7AHJ4_9PEZI</name>
<organism evidence="1 2">
    <name type="scientific">Podospora australis</name>
    <dbReference type="NCBI Taxonomy" id="1536484"/>
    <lineage>
        <taxon>Eukaryota</taxon>
        <taxon>Fungi</taxon>
        <taxon>Dikarya</taxon>
        <taxon>Ascomycota</taxon>
        <taxon>Pezizomycotina</taxon>
        <taxon>Sordariomycetes</taxon>
        <taxon>Sordariomycetidae</taxon>
        <taxon>Sordariales</taxon>
        <taxon>Podosporaceae</taxon>
        <taxon>Podospora</taxon>
    </lineage>
</organism>
<dbReference type="Gene3D" id="2.40.160.20">
    <property type="match status" value="1"/>
</dbReference>
<gene>
    <name evidence="1" type="ORF">QBC35DRAFT_287320</name>
</gene>
<dbReference type="EMBL" id="MU864435">
    <property type="protein sequence ID" value="KAK4185965.1"/>
    <property type="molecule type" value="Genomic_DNA"/>
</dbReference>
<reference evidence="1" key="2">
    <citation type="submission" date="2023-05" db="EMBL/GenBank/DDBJ databases">
        <authorList>
            <consortium name="Lawrence Berkeley National Laboratory"/>
            <person name="Steindorff A."/>
            <person name="Hensen N."/>
            <person name="Bonometti L."/>
            <person name="Westerberg I."/>
            <person name="Brannstrom I.O."/>
            <person name="Guillou S."/>
            <person name="Cros-Aarteil S."/>
            <person name="Calhoun S."/>
            <person name="Haridas S."/>
            <person name="Kuo A."/>
            <person name="Mondo S."/>
            <person name="Pangilinan J."/>
            <person name="Riley R."/>
            <person name="Labutti K."/>
            <person name="Andreopoulos B."/>
            <person name="Lipzen A."/>
            <person name="Chen C."/>
            <person name="Yanf M."/>
            <person name="Daum C."/>
            <person name="Ng V."/>
            <person name="Clum A."/>
            <person name="Ohm R."/>
            <person name="Martin F."/>
            <person name="Silar P."/>
            <person name="Natvig D."/>
            <person name="Lalanne C."/>
            <person name="Gautier V."/>
            <person name="Ament-Velasquez S.L."/>
            <person name="Kruys A."/>
            <person name="Hutchinson M.I."/>
            <person name="Powell A.J."/>
            <person name="Barry K."/>
            <person name="Miller A.N."/>
            <person name="Grigoriev I.V."/>
            <person name="Debuchy R."/>
            <person name="Gladieux P."/>
            <person name="Thoren M.H."/>
            <person name="Johannesson H."/>
        </authorList>
    </citation>
    <scope>NUCLEOTIDE SEQUENCE</scope>
    <source>
        <strain evidence="1">PSN309</strain>
    </source>
</reference>
<keyword evidence="2" id="KW-1185">Reference proteome</keyword>